<protein>
    <submittedName>
        <fullName evidence="5">1-acyl-sn-glycerol-3-phosphate acyltransferase</fullName>
    </submittedName>
</protein>
<dbReference type="SMART" id="SM00563">
    <property type="entry name" value="PlsC"/>
    <property type="match status" value="1"/>
</dbReference>
<evidence type="ECO:0000259" key="4">
    <source>
        <dbReference type="SMART" id="SM00563"/>
    </source>
</evidence>
<dbReference type="OrthoDB" id="9808424at2"/>
<name>A0A430HN40_9BURK</name>
<evidence type="ECO:0000256" key="1">
    <source>
        <dbReference type="ARBA" id="ARBA00005189"/>
    </source>
</evidence>
<dbReference type="GO" id="GO:0003841">
    <property type="term" value="F:1-acylglycerol-3-phosphate O-acyltransferase activity"/>
    <property type="evidence" value="ECO:0007669"/>
    <property type="project" value="TreeGrafter"/>
</dbReference>
<feature type="domain" description="Phospholipid/glycerol acyltransferase" evidence="4">
    <location>
        <begin position="34"/>
        <end position="153"/>
    </location>
</feature>
<dbReference type="PANTHER" id="PTHR10434:SF11">
    <property type="entry name" value="1-ACYL-SN-GLYCEROL-3-PHOSPHATE ACYLTRANSFERASE"/>
    <property type="match status" value="1"/>
</dbReference>
<dbReference type="SUPFAM" id="SSF69593">
    <property type="entry name" value="Glycerol-3-phosphate (1)-acyltransferase"/>
    <property type="match status" value="1"/>
</dbReference>
<comment type="pathway">
    <text evidence="1">Lipid metabolism.</text>
</comment>
<keyword evidence="2 5" id="KW-0808">Transferase</keyword>
<organism evidence="5 6">
    <name type="scientific">Massilia atriviolacea</name>
    <dbReference type="NCBI Taxonomy" id="2495579"/>
    <lineage>
        <taxon>Bacteria</taxon>
        <taxon>Pseudomonadati</taxon>
        <taxon>Pseudomonadota</taxon>
        <taxon>Betaproteobacteria</taxon>
        <taxon>Burkholderiales</taxon>
        <taxon>Oxalobacteraceae</taxon>
        <taxon>Telluria group</taxon>
        <taxon>Massilia</taxon>
    </lineage>
</organism>
<keyword evidence="6" id="KW-1185">Reference proteome</keyword>
<dbReference type="PANTHER" id="PTHR10434">
    <property type="entry name" value="1-ACYL-SN-GLYCEROL-3-PHOSPHATE ACYLTRANSFERASE"/>
    <property type="match status" value="1"/>
</dbReference>
<dbReference type="Proteomes" id="UP000278085">
    <property type="component" value="Unassembled WGS sequence"/>
</dbReference>
<dbReference type="GO" id="GO:0006654">
    <property type="term" value="P:phosphatidic acid biosynthetic process"/>
    <property type="evidence" value="ECO:0007669"/>
    <property type="project" value="TreeGrafter"/>
</dbReference>
<evidence type="ECO:0000313" key="5">
    <source>
        <dbReference type="EMBL" id="RSZ58892.1"/>
    </source>
</evidence>
<sequence length="203" mass="22644">MNPFFRLQRDALLGLQRLVVGGAAFYDVRPTHPCVFFANHTSHLDTTGLLAAIPPTMRDRTRPVAGADYWDKTALRRYIAHTLLNVVLVDREKGGADALLPLKAALDQNDSLIVFPEGTRRDTTLPGEFKSGLYHLSKDRPTLALVPVYQQNLHRALPKGAPFPLPLLCRSHFGAPLYNDRGEDKDTFIARMHQAVCDLADTF</sequence>
<evidence type="ECO:0000256" key="3">
    <source>
        <dbReference type="ARBA" id="ARBA00023315"/>
    </source>
</evidence>
<gene>
    <name evidence="5" type="ORF">EJB06_11145</name>
</gene>
<dbReference type="InterPro" id="IPR002123">
    <property type="entry name" value="Plipid/glycerol_acylTrfase"/>
</dbReference>
<dbReference type="Pfam" id="PF01553">
    <property type="entry name" value="Acyltransferase"/>
    <property type="match status" value="1"/>
</dbReference>
<dbReference type="RefSeq" id="WP_126074098.1">
    <property type="nucleotide sequence ID" value="NZ_CP051166.1"/>
</dbReference>
<reference evidence="5 6" key="1">
    <citation type="submission" date="2018-12" db="EMBL/GenBank/DDBJ databases">
        <authorList>
            <person name="Yang E."/>
        </authorList>
    </citation>
    <scope>NUCLEOTIDE SEQUENCE [LARGE SCALE GENOMIC DNA]</scope>
    <source>
        <strain evidence="5 6">SOD</strain>
    </source>
</reference>
<accession>A0A430HN40</accession>
<dbReference type="EMBL" id="RXLQ01000005">
    <property type="protein sequence ID" value="RSZ58892.1"/>
    <property type="molecule type" value="Genomic_DNA"/>
</dbReference>
<proteinExistence type="predicted"/>
<evidence type="ECO:0000313" key="6">
    <source>
        <dbReference type="Proteomes" id="UP000278085"/>
    </source>
</evidence>
<comment type="caution">
    <text evidence="5">The sequence shown here is derived from an EMBL/GenBank/DDBJ whole genome shotgun (WGS) entry which is preliminary data.</text>
</comment>
<dbReference type="AlphaFoldDB" id="A0A430HN40"/>
<dbReference type="CDD" id="cd07989">
    <property type="entry name" value="LPLAT_AGPAT-like"/>
    <property type="match status" value="1"/>
</dbReference>
<keyword evidence="3 5" id="KW-0012">Acyltransferase</keyword>
<evidence type="ECO:0000256" key="2">
    <source>
        <dbReference type="ARBA" id="ARBA00022679"/>
    </source>
</evidence>